<feature type="non-terminal residue" evidence="5">
    <location>
        <position position="198"/>
    </location>
</feature>
<gene>
    <name evidence="5" type="ORF">TPAB3V08_LOCUS14363</name>
</gene>
<keyword evidence="6" id="KW-1185">Reference proteome</keyword>
<dbReference type="EMBL" id="CAJPIN010068757">
    <property type="protein sequence ID" value="CAG2067420.1"/>
    <property type="molecule type" value="Genomic_DNA"/>
</dbReference>
<dbReference type="InterPro" id="IPR051216">
    <property type="entry name" value="Teneurin"/>
</dbReference>
<evidence type="ECO:0000313" key="5">
    <source>
        <dbReference type="EMBL" id="CAG2067420.1"/>
    </source>
</evidence>
<evidence type="ECO:0000256" key="2">
    <source>
        <dbReference type="ARBA" id="ARBA00022737"/>
    </source>
</evidence>
<dbReference type="Gene3D" id="2.180.10.10">
    <property type="entry name" value="RHS repeat-associated core"/>
    <property type="match status" value="1"/>
</dbReference>
<dbReference type="Pfam" id="PF25023">
    <property type="entry name" value="TEN_YD-shell"/>
    <property type="match status" value="1"/>
</dbReference>
<evidence type="ECO:0000313" key="6">
    <source>
        <dbReference type="Proteomes" id="UP001153148"/>
    </source>
</evidence>
<reference evidence="5" key="1">
    <citation type="submission" date="2021-03" db="EMBL/GenBank/DDBJ databases">
        <authorList>
            <person name="Tran Van P."/>
        </authorList>
    </citation>
    <scope>NUCLEOTIDE SEQUENCE</scope>
</reference>
<keyword evidence="1" id="KW-0245">EGF-like domain</keyword>
<dbReference type="PANTHER" id="PTHR11219">
    <property type="entry name" value="TENEURIN AND N-ACETYLGLUCOSAMINE-1-PHOSPHODIESTER ALPHA-N-ACETYLGLUCOSAMINIDASE"/>
    <property type="match status" value="1"/>
</dbReference>
<evidence type="ECO:0000259" key="4">
    <source>
        <dbReference type="Pfam" id="PF25023"/>
    </source>
</evidence>
<feature type="non-terminal residue" evidence="5">
    <location>
        <position position="1"/>
    </location>
</feature>
<proteinExistence type="predicted"/>
<organism evidence="5 6">
    <name type="scientific">Timema podura</name>
    <name type="common">Walking stick</name>
    <dbReference type="NCBI Taxonomy" id="61482"/>
    <lineage>
        <taxon>Eukaryota</taxon>
        <taxon>Metazoa</taxon>
        <taxon>Ecdysozoa</taxon>
        <taxon>Arthropoda</taxon>
        <taxon>Hexapoda</taxon>
        <taxon>Insecta</taxon>
        <taxon>Pterygota</taxon>
        <taxon>Neoptera</taxon>
        <taxon>Polyneoptera</taxon>
        <taxon>Phasmatodea</taxon>
        <taxon>Timematodea</taxon>
        <taxon>Timematoidea</taxon>
        <taxon>Timematidae</taxon>
        <taxon>Timema</taxon>
    </lineage>
</organism>
<dbReference type="Proteomes" id="UP001153148">
    <property type="component" value="Unassembled WGS sequence"/>
</dbReference>
<name>A0ABN7PI24_TIMPD</name>
<dbReference type="PANTHER" id="PTHR11219:SF69">
    <property type="entry name" value="TENEURIN-A"/>
    <property type="match status" value="1"/>
</dbReference>
<evidence type="ECO:0000256" key="3">
    <source>
        <dbReference type="ARBA" id="ARBA00023157"/>
    </source>
</evidence>
<keyword evidence="3" id="KW-1015">Disulfide bond</keyword>
<feature type="domain" description="Teneurin-like YD-shell" evidence="4">
    <location>
        <begin position="1"/>
        <end position="169"/>
    </location>
</feature>
<keyword evidence="2" id="KW-0677">Repeat</keyword>
<sequence>YRIPYPPTREVYVFNRYGQHIATKDLTSGKTRYSFLYSKNTSFGKLSTVTDSSGNKILFLRDYSNVVSTIENTQDHKSDLKISGVGFLVKFTEKGKMEIELDYDSSTGLLTSRSDSHGGGGGETFIYHYGDHGRLIDVVLPTGETINLASHLTPDDGLAVQVSAGVQSSLADMDQQLQHLVLLKMEGQGAKKLVARDG</sequence>
<comment type="caution">
    <text evidence="5">The sequence shown here is derived from an EMBL/GenBank/DDBJ whole genome shotgun (WGS) entry which is preliminary data.</text>
</comment>
<evidence type="ECO:0000256" key="1">
    <source>
        <dbReference type="ARBA" id="ARBA00022536"/>
    </source>
</evidence>
<accession>A0ABN7PI24</accession>
<dbReference type="InterPro" id="IPR056823">
    <property type="entry name" value="TEN-like_YD-shell"/>
</dbReference>
<protein>
    <recommendedName>
        <fullName evidence="4">Teneurin-like YD-shell domain-containing protein</fullName>
    </recommendedName>
</protein>